<sequence>MLPSASELRRAFEVQADWCRRLGSPFTARICDVLPALIDEQTRSGKRLIAWPGRVDAGGHSLPLRIAGALHALARRRVDPSLNAIYPPEPLPSAERMTEALHAALEANDSFIADWLERPPQTNEVARSSVLMAALQVVAARTGQVIDLYELGSSAGLNLLLDRYAHQLGGSQLGDPTSPLCLKPDWEGPPPPAADVRIVSRQGVDKDPLDVRSAMDRERLQAYVWADQCQRLERLSLALGIAQADPPSITKADAGHWAMSQFSAAPKSGVTRVLMHSITWQYFPPQTVTLLEAAIARAAAAAGPDSHFAWIRYEADAALHGRPSLRLKLWPDGGDELLAEAAAHGTPVKWQASV</sequence>
<dbReference type="Proteomes" id="UP000197065">
    <property type="component" value="Unassembled WGS sequence"/>
</dbReference>
<gene>
    <name evidence="1" type="ORF">SAMN07250955_10929</name>
</gene>
<evidence type="ECO:0000313" key="1">
    <source>
        <dbReference type="EMBL" id="SNB72072.1"/>
    </source>
</evidence>
<dbReference type="InterPro" id="IPR011200">
    <property type="entry name" value="UCP012608"/>
</dbReference>
<dbReference type="PIRSF" id="PIRSF012608">
    <property type="entry name" value="UCP012608"/>
    <property type="match status" value="1"/>
</dbReference>
<dbReference type="AlphaFoldDB" id="A0A212RI18"/>
<name>A0A212RI18_9PROT</name>
<dbReference type="EMBL" id="FYEH01000009">
    <property type="protein sequence ID" value="SNB72072.1"/>
    <property type="molecule type" value="Genomic_DNA"/>
</dbReference>
<dbReference type="Pfam" id="PF10094">
    <property type="entry name" value="DUF2332"/>
    <property type="match status" value="1"/>
</dbReference>
<organism evidence="1 2">
    <name type="scientific">Arboricoccus pini</name>
    <dbReference type="NCBI Taxonomy" id="1963835"/>
    <lineage>
        <taxon>Bacteria</taxon>
        <taxon>Pseudomonadati</taxon>
        <taxon>Pseudomonadota</taxon>
        <taxon>Alphaproteobacteria</taxon>
        <taxon>Geminicoccales</taxon>
        <taxon>Geminicoccaceae</taxon>
        <taxon>Arboricoccus</taxon>
    </lineage>
</organism>
<dbReference type="OrthoDB" id="7666987at2"/>
<reference evidence="1 2" key="1">
    <citation type="submission" date="2017-06" db="EMBL/GenBank/DDBJ databases">
        <authorList>
            <person name="Kim H.J."/>
            <person name="Triplett B.A."/>
        </authorList>
    </citation>
    <scope>NUCLEOTIDE SEQUENCE [LARGE SCALE GENOMIC DNA]</scope>
    <source>
        <strain evidence="1 2">B29T1</strain>
    </source>
</reference>
<evidence type="ECO:0000313" key="2">
    <source>
        <dbReference type="Proteomes" id="UP000197065"/>
    </source>
</evidence>
<keyword evidence="2" id="KW-1185">Reference proteome</keyword>
<evidence type="ECO:0008006" key="3">
    <source>
        <dbReference type="Google" id="ProtNLM"/>
    </source>
</evidence>
<proteinExistence type="predicted"/>
<accession>A0A212RI18</accession>
<protein>
    <recommendedName>
        <fullName evidence="3">DUF2332 domain-containing protein</fullName>
    </recommendedName>
</protein>
<dbReference type="RefSeq" id="WP_088561972.1">
    <property type="nucleotide sequence ID" value="NZ_FYEH01000009.1"/>
</dbReference>